<dbReference type="EMBL" id="VMHL01000001">
    <property type="protein sequence ID" value="TSJ91966.1"/>
    <property type="molecule type" value="Genomic_DNA"/>
</dbReference>
<organism evidence="3 4">
    <name type="scientific">Gilliamella apicola</name>
    <dbReference type="NCBI Taxonomy" id="1196095"/>
    <lineage>
        <taxon>Bacteria</taxon>
        <taxon>Pseudomonadati</taxon>
        <taxon>Pseudomonadota</taxon>
        <taxon>Gammaproteobacteria</taxon>
        <taxon>Orbales</taxon>
        <taxon>Orbaceae</taxon>
        <taxon>Gilliamella</taxon>
    </lineage>
</organism>
<name>A0A556RSS5_9GAMM</name>
<keyword evidence="2" id="KW-0472">Membrane</keyword>
<gene>
    <name evidence="3" type="ORF">FPQ14_01520</name>
</gene>
<protein>
    <submittedName>
        <fullName evidence="3">Uncharacterized protein</fullName>
    </submittedName>
</protein>
<keyword evidence="1" id="KW-0175">Coiled coil</keyword>
<accession>A0A556RSS5</accession>
<evidence type="ECO:0000256" key="1">
    <source>
        <dbReference type="SAM" id="Coils"/>
    </source>
</evidence>
<dbReference type="Proteomes" id="UP000319138">
    <property type="component" value="Unassembled WGS sequence"/>
</dbReference>
<proteinExistence type="predicted"/>
<reference evidence="3 4" key="1">
    <citation type="submission" date="2019-07" db="EMBL/GenBank/DDBJ databases">
        <title>Gilliamella genomes.</title>
        <authorList>
            <person name="Zheng H."/>
        </authorList>
    </citation>
    <scope>NUCLEOTIDE SEQUENCE [LARGE SCALE GENOMIC DNA]</scope>
    <source>
        <strain evidence="3 4">W8131</strain>
    </source>
</reference>
<evidence type="ECO:0000256" key="2">
    <source>
        <dbReference type="SAM" id="Phobius"/>
    </source>
</evidence>
<comment type="caution">
    <text evidence="3">The sequence shown here is derived from an EMBL/GenBank/DDBJ whole genome shotgun (WGS) entry which is preliminary data.</text>
</comment>
<keyword evidence="2" id="KW-1133">Transmembrane helix</keyword>
<evidence type="ECO:0000313" key="3">
    <source>
        <dbReference type="EMBL" id="TSJ91966.1"/>
    </source>
</evidence>
<sequence>MKTKIILVLVFFITVIQNTYGVAHYRTYVPQVRTYSFHTFHSSRGTGNETPLDNIFLSIFIIFFLGIFFLSAISLIQEFKEEKAQLLAEEKEKRNELEQIKLEEARAIKKAMAPKVEVYKLKKYRKKDKTY</sequence>
<feature type="coiled-coil region" evidence="1">
    <location>
        <begin position="76"/>
        <end position="110"/>
    </location>
</feature>
<dbReference type="AlphaFoldDB" id="A0A556RSS5"/>
<feature type="transmembrane region" description="Helical" evidence="2">
    <location>
        <begin position="55"/>
        <end position="76"/>
    </location>
</feature>
<keyword evidence="2" id="KW-0812">Transmembrane</keyword>
<dbReference type="RefSeq" id="WP_144187820.1">
    <property type="nucleotide sequence ID" value="NZ_VMHL01000001.1"/>
</dbReference>
<evidence type="ECO:0000313" key="4">
    <source>
        <dbReference type="Proteomes" id="UP000319138"/>
    </source>
</evidence>